<keyword evidence="3" id="KW-1185">Reference proteome</keyword>
<evidence type="ECO:0000313" key="3">
    <source>
        <dbReference type="Proteomes" id="UP001501729"/>
    </source>
</evidence>
<sequence>MKNEAEARWLAVIAITEFGSLNLTSDMILPVYADDSVRTASGKPFIPSPPTCGMDDRLERFLRIKLREVGKKYAETRESADQQMEEAREAYRNARDTTLADLPQDEHGRAKIVCRRYAERRAARLDKEGRPACFDAEHPACEGCVEDIRERTIETW</sequence>
<evidence type="ECO:0000313" key="2">
    <source>
        <dbReference type="EMBL" id="GAA5047758.1"/>
    </source>
</evidence>
<protein>
    <submittedName>
        <fullName evidence="2">Uncharacterized protein</fullName>
    </submittedName>
</protein>
<dbReference type="InterPro" id="IPR055517">
    <property type="entry name" value="DUF7091"/>
</dbReference>
<name>A0AAV3UFJ6_9EURY</name>
<organism evidence="2 3">
    <name type="scientific">Haladaptatus pallidirubidus</name>
    <dbReference type="NCBI Taxonomy" id="1008152"/>
    <lineage>
        <taxon>Archaea</taxon>
        <taxon>Methanobacteriati</taxon>
        <taxon>Methanobacteriota</taxon>
        <taxon>Stenosarchaea group</taxon>
        <taxon>Halobacteria</taxon>
        <taxon>Halobacteriales</taxon>
        <taxon>Haladaptataceae</taxon>
        <taxon>Haladaptatus</taxon>
    </lineage>
</organism>
<evidence type="ECO:0000256" key="1">
    <source>
        <dbReference type="SAM" id="Coils"/>
    </source>
</evidence>
<gene>
    <name evidence="2" type="ORF">GCM10025751_18720</name>
</gene>
<accession>A0AAV3UFJ6</accession>
<dbReference type="Pfam" id="PF23367">
    <property type="entry name" value="DUF7091"/>
    <property type="match status" value="1"/>
</dbReference>
<feature type="coiled-coil region" evidence="1">
    <location>
        <begin position="70"/>
        <end position="97"/>
    </location>
</feature>
<proteinExistence type="predicted"/>
<comment type="caution">
    <text evidence="2">The sequence shown here is derived from an EMBL/GenBank/DDBJ whole genome shotgun (WGS) entry which is preliminary data.</text>
</comment>
<dbReference type="EMBL" id="BAABKX010000001">
    <property type="protein sequence ID" value="GAA5047758.1"/>
    <property type="molecule type" value="Genomic_DNA"/>
</dbReference>
<reference evidence="2 3" key="1">
    <citation type="journal article" date="2019" name="Int. J. Syst. Evol. Microbiol.">
        <title>The Global Catalogue of Microorganisms (GCM) 10K type strain sequencing project: providing services to taxonomists for standard genome sequencing and annotation.</title>
        <authorList>
            <consortium name="The Broad Institute Genomics Platform"/>
            <consortium name="The Broad Institute Genome Sequencing Center for Infectious Disease"/>
            <person name="Wu L."/>
            <person name="Ma J."/>
        </authorList>
    </citation>
    <scope>NUCLEOTIDE SEQUENCE [LARGE SCALE GENOMIC DNA]</scope>
    <source>
        <strain evidence="2 3">JCM 17504</strain>
    </source>
</reference>
<dbReference type="AlphaFoldDB" id="A0AAV3UFJ6"/>
<dbReference type="Proteomes" id="UP001501729">
    <property type="component" value="Unassembled WGS sequence"/>
</dbReference>
<keyword evidence="1" id="KW-0175">Coiled coil</keyword>